<dbReference type="GeneID" id="101853684"/>
<feature type="compositionally biased region" description="Gly residues" evidence="5">
    <location>
        <begin position="1004"/>
        <end position="1034"/>
    </location>
</feature>
<dbReference type="Gene3D" id="4.10.1000.10">
    <property type="entry name" value="Zinc finger, CCCH-type"/>
    <property type="match status" value="1"/>
</dbReference>
<dbReference type="PANTHER" id="PTHR46582:SF1">
    <property type="entry name" value="ZINC FINGER CCCH DOMAIN-CONTAINING PROTEIN 18"/>
    <property type="match status" value="1"/>
</dbReference>
<feature type="compositionally biased region" description="Basic and acidic residues" evidence="5">
    <location>
        <begin position="832"/>
        <end position="850"/>
    </location>
</feature>
<sequence length="1409" mass="152586">METDEVEKDPVDTVGLKAVTNKDEEIKHSAGDQEMSSCVSESECANSSTEKDEDGLHETVENIDQVVSDDPQKDSVPRKSPHSVVNSEGSEAEISLEPLDLDSEAVQKVSGDENTESQNVTNSDTVNNLEGPVTKPSVGPSNDREDISDEEFDVDTSASANGNNGNTDSPAVLEALQTKNTEEQSTVELSIESFNTEEVDLSAHQGEAEVEKLSSLPDDRVPSDDGDIIDLKLEDAADKSEEGSLGEGGHGQRPSGELEAVSDDELVPDGSHAPSVSKSPNLTKPALIAGGEEVSSSEDEGPASPDSAYNAAHEIDLSAEGDGAMGWEPSEVSRGSADLSEGTAAGRESKTLDNPVQSLDSEMPPSTGLTSLEAEPISDEEDIGQDDNKSVTDPDAVEAGEVKSPGDVNSPQPVKELLREAEPISADESSDTDGELPSGDEDSNPQVVKGGDSKSRVNDFESIDSDEGDMGMDASEHQSSRLSNRESFSKEKSDITAAQTFGQGDKSKGEYMETISDEEILDSGEDVRKRGVNEKKSQEGVQSSSPHVKDLDIEKRQVTTNFNEHHEELDYEENEGDEGEPKMEESSKGDAQVKEEGEEGEVKEGAPDDKDEGELSDDDCEEGEIKEPGAKKPFIKPICRFFQRGNCTWGINCRFLHPGVNDKGNYQMIEIPGFKPPGARPPMGAPGAWEEPEEPVELPPPPIPDIPPVETAWERGLRIAKEQRKKASERKELEPDFEEKRLNLSVDEERELNKENERMPKIIPKDPYYDQQAYEEDEYYKISRDPWQTGHYENFEVRYNRETSFSPPYREKQPGPPPSRYMPPPYSPPVDKFGRQREERRNPFRQEPPAHDYPSTLKRPDEWTDPWRRVSVKQKPMVKPKKRSKSPQKRKHRSRSRGRKNKRSVSDSSNSSRSGSGSSSGSSRSSRSGSGSSGSSSRSRSPEPAPPGVDRQDRYGHSPQRFGDQPRSAVSVRGRGGYNNYDHGGFRGSRNHRGFDRNMAPGYRPGGGYRGEGGGGGGGYYNNYGGPGGGGGGGGDHRDPRDPRAGRGGREDRFGRNRGRSPPDRPLPYVRPRPKSVSSRSSSSRSRSRSRSRFSDSSRSRSRSRSSSNSSRSSSSSSSSAGSADSEHLYRDLGSPTKPPRGPTSGAPKKKRSNSHKERPGPKGGPLPGGPASQKYPSQQPPSQASGGLDRIPHPRESKSGQPPPPSTRQESKYASRNAPQAPVKAKDPLKVVGQKSNIKLTLLPKQQQQSGLGSRPNPLDSPPHKRRLSDRDSSPPSAPPAKRPALPVPQASALRIATEKAAKIQLRQEKGKSPPPVSMPPSSSSAAAQRAKAAVSPQKQASSSSSSKPRVAEPAVGKPAPKVPLAAAPTASATGAKAKKSMSSRREELLKQLKAVEDAIARKKFKLQ</sequence>
<dbReference type="InterPro" id="IPR052647">
    <property type="entry name" value="Zinc_finger_CCCH-type"/>
</dbReference>
<feature type="compositionally biased region" description="Basic and acidic residues" evidence="5">
    <location>
        <begin position="858"/>
        <end position="868"/>
    </location>
</feature>
<feature type="compositionally biased region" description="Basic and acidic residues" evidence="5">
    <location>
        <begin position="474"/>
        <end position="494"/>
    </location>
</feature>
<feature type="compositionally biased region" description="Acidic residues" evidence="5">
    <location>
        <begin position="609"/>
        <end position="622"/>
    </location>
</feature>
<keyword evidence="7" id="KW-1185">Reference proteome</keyword>
<feature type="compositionally biased region" description="Basic and acidic residues" evidence="5">
    <location>
        <begin position="721"/>
        <end position="742"/>
    </location>
</feature>
<dbReference type="InterPro" id="IPR036855">
    <property type="entry name" value="Znf_CCCH_sf"/>
</dbReference>
<feature type="compositionally biased region" description="Low complexity" evidence="5">
    <location>
        <begin position="906"/>
        <end position="939"/>
    </location>
</feature>
<feature type="compositionally biased region" description="Basic and acidic residues" evidence="5">
    <location>
        <begin position="751"/>
        <end position="768"/>
    </location>
</feature>
<evidence type="ECO:0000313" key="8">
    <source>
        <dbReference type="RefSeq" id="XP_005093300.1"/>
    </source>
</evidence>
<feature type="compositionally biased region" description="Low complexity" evidence="5">
    <location>
        <begin position="1321"/>
        <end position="1377"/>
    </location>
</feature>
<feature type="zinc finger region" description="C3H1-type" evidence="4">
    <location>
        <begin position="633"/>
        <end position="660"/>
    </location>
</feature>
<feature type="compositionally biased region" description="Pro residues" evidence="5">
    <location>
        <begin position="697"/>
        <end position="707"/>
    </location>
</feature>
<feature type="region of interest" description="Disordered" evidence="5">
    <location>
        <begin position="721"/>
        <end position="770"/>
    </location>
</feature>
<feature type="compositionally biased region" description="Basic and acidic residues" evidence="5">
    <location>
        <begin position="579"/>
        <end position="608"/>
    </location>
</feature>
<dbReference type="RefSeq" id="XP_035824344.1">
    <property type="nucleotide sequence ID" value="XM_035968451.1"/>
</dbReference>
<feature type="compositionally biased region" description="Basic and acidic residues" evidence="5">
    <location>
        <begin position="206"/>
        <end position="242"/>
    </location>
</feature>
<feature type="compositionally biased region" description="Basic and acidic residues" evidence="5">
    <location>
        <begin position="547"/>
        <end position="568"/>
    </location>
</feature>
<evidence type="ECO:0000313" key="7">
    <source>
        <dbReference type="Proteomes" id="UP000694888"/>
    </source>
</evidence>
<organism evidence="7 9">
    <name type="scientific">Aplysia californica</name>
    <name type="common">California sea hare</name>
    <dbReference type="NCBI Taxonomy" id="6500"/>
    <lineage>
        <taxon>Eukaryota</taxon>
        <taxon>Metazoa</taxon>
        <taxon>Spiralia</taxon>
        <taxon>Lophotrochozoa</taxon>
        <taxon>Mollusca</taxon>
        <taxon>Gastropoda</taxon>
        <taxon>Heterobranchia</taxon>
        <taxon>Euthyneura</taxon>
        <taxon>Tectipleura</taxon>
        <taxon>Aplysiida</taxon>
        <taxon>Aplysioidea</taxon>
        <taxon>Aplysiidae</taxon>
        <taxon>Aplysia</taxon>
    </lineage>
</organism>
<feature type="compositionally biased region" description="Acidic residues" evidence="5">
    <location>
        <begin position="515"/>
        <end position="524"/>
    </location>
</feature>
<evidence type="ECO:0000256" key="2">
    <source>
        <dbReference type="ARBA" id="ARBA00022771"/>
    </source>
</evidence>
<evidence type="ECO:0000313" key="10">
    <source>
        <dbReference type="RefSeq" id="XP_035824344.1"/>
    </source>
</evidence>
<dbReference type="Proteomes" id="UP000694888">
    <property type="component" value="Unplaced"/>
</dbReference>
<feature type="region of interest" description="Disordered" evidence="5">
    <location>
        <begin position="671"/>
        <end position="709"/>
    </location>
</feature>
<dbReference type="InterPro" id="IPR041367">
    <property type="entry name" value="Znf-CCCH_4"/>
</dbReference>
<feature type="compositionally biased region" description="Low complexity" evidence="5">
    <location>
        <begin position="1076"/>
        <end position="1085"/>
    </location>
</feature>
<feature type="compositionally biased region" description="Polar residues" evidence="5">
    <location>
        <begin position="116"/>
        <end position="128"/>
    </location>
</feature>
<dbReference type="RefSeq" id="XP_005093300.1">
    <property type="nucleotide sequence ID" value="XM_005093243.3"/>
</dbReference>
<name>A0ABM0ZV75_APLCA</name>
<evidence type="ECO:0000259" key="6">
    <source>
        <dbReference type="PROSITE" id="PS50103"/>
    </source>
</evidence>
<accession>A0ABM0ZV75</accession>
<feature type="compositionally biased region" description="Basic and acidic residues" evidence="5">
    <location>
        <begin position="525"/>
        <end position="538"/>
    </location>
</feature>
<evidence type="ECO:0000256" key="5">
    <source>
        <dbReference type="SAM" id="MobiDB-lite"/>
    </source>
</evidence>
<feature type="compositionally biased region" description="Pro residues" evidence="5">
    <location>
        <begin position="674"/>
        <end position="684"/>
    </location>
</feature>
<feature type="region of interest" description="Disordered" evidence="5">
    <location>
        <begin position="197"/>
        <end position="629"/>
    </location>
</feature>
<feature type="compositionally biased region" description="Polar residues" evidence="5">
    <location>
        <begin position="1235"/>
        <end position="1253"/>
    </location>
</feature>
<dbReference type="RefSeq" id="XP_012935149.1">
    <property type="nucleotide sequence ID" value="XM_013079695.2"/>
</dbReference>
<dbReference type="PROSITE" id="PS50103">
    <property type="entry name" value="ZF_C3H1"/>
    <property type="match status" value="1"/>
</dbReference>
<feature type="compositionally biased region" description="Acidic residues" evidence="5">
    <location>
        <begin position="428"/>
        <end position="443"/>
    </location>
</feature>
<feature type="compositionally biased region" description="Basic and acidic residues" evidence="5">
    <location>
        <begin position="1298"/>
        <end position="1313"/>
    </location>
</feature>
<evidence type="ECO:0000256" key="1">
    <source>
        <dbReference type="ARBA" id="ARBA00022723"/>
    </source>
</evidence>
<evidence type="ECO:0000256" key="3">
    <source>
        <dbReference type="ARBA" id="ARBA00022833"/>
    </source>
</evidence>
<feature type="compositionally biased region" description="Acidic residues" evidence="5">
    <location>
        <begin position="376"/>
        <end position="385"/>
    </location>
</feature>
<dbReference type="PANTHER" id="PTHR46582">
    <property type="entry name" value="ZINC FINGER CCCH DOMAIN-CONTAINING PROTEIN 18"/>
    <property type="match status" value="1"/>
</dbReference>
<keyword evidence="2 4" id="KW-0863">Zinc-finger</keyword>
<feature type="compositionally biased region" description="Basic and acidic residues" evidence="5">
    <location>
        <begin position="20"/>
        <end position="31"/>
    </location>
</feature>
<feature type="compositionally biased region" description="Polar residues" evidence="5">
    <location>
        <begin position="34"/>
        <end position="48"/>
    </location>
</feature>
<feature type="region of interest" description="Disordered" evidence="5">
    <location>
        <begin position="798"/>
        <end position="1386"/>
    </location>
</feature>
<reference evidence="8 9" key="1">
    <citation type="submission" date="2025-05" db="UniProtKB">
        <authorList>
            <consortium name="RefSeq"/>
        </authorList>
    </citation>
    <scope>IDENTIFICATION</scope>
</reference>
<dbReference type="InterPro" id="IPR000571">
    <property type="entry name" value="Znf_CCCH"/>
</dbReference>
<gene>
    <name evidence="8 9 10" type="primary">LOC101853684</name>
</gene>
<feature type="domain" description="C3H1-type" evidence="6">
    <location>
        <begin position="633"/>
        <end position="660"/>
    </location>
</feature>
<evidence type="ECO:0000313" key="9">
    <source>
        <dbReference type="RefSeq" id="XP_012935149.1"/>
    </source>
</evidence>
<keyword evidence="3 4" id="KW-0862">Zinc</keyword>
<dbReference type="Pfam" id="PF18044">
    <property type="entry name" value="zf-CCCH_4"/>
    <property type="match status" value="1"/>
</dbReference>
<feature type="compositionally biased region" description="Acidic residues" evidence="5">
    <location>
        <begin position="461"/>
        <end position="470"/>
    </location>
</feature>
<dbReference type="SUPFAM" id="SSF90229">
    <property type="entry name" value="CCCH zinc finger"/>
    <property type="match status" value="1"/>
</dbReference>
<feature type="compositionally biased region" description="Acidic residues" evidence="5">
    <location>
        <begin position="569"/>
        <end position="578"/>
    </location>
</feature>
<feature type="compositionally biased region" description="Basic and acidic residues" evidence="5">
    <location>
        <begin position="1035"/>
        <end position="1055"/>
    </location>
</feature>
<dbReference type="SMART" id="SM00356">
    <property type="entry name" value="ZnF_C3H1"/>
    <property type="match status" value="1"/>
</dbReference>
<feature type="compositionally biased region" description="Low complexity" evidence="5">
    <location>
        <begin position="1105"/>
        <end position="1120"/>
    </location>
</feature>
<keyword evidence="1 4" id="KW-0479">Metal-binding</keyword>
<feature type="compositionally biased region" description="Polar residues" evidence="5">
    <location>
        <begin position="156"/>
        <end position="169"/>
    </location>
</feature>
<feature type="region of interest" description="Disordered" evidence="5">
    <location>
        <begin position="1"/>
        <end position="172"/>
    </location>
</feature>
<proteinExistence type="predicted"/>
<protein>
    <submittedName>
        <fullName evidence="8 9">Zinc finger CCCH domain-containing protein 18 isoform X1</fullName>
    </submittedName>
</protein>
<feature type="compositionally biased region" description="Basic residues" evidence="5">
    <location>
        <begin position="870"/>
        <end position="903"/>
    </location>
</feature>
<feature type="compositionally biased region" description="Low complexity" evidence="5">
    <location>
        <begin position="1170"/>
        <end position="1186"/>
    </location>
</feature>
<evidence type="ECO:0000256" key="4">
    <source>
        <dbReference type="PROSITE-ProRule" id="PRU00723"/>
    </source>
</evidence>
<feature type="compositionally biased region" description="Pro residues" evidence="5">
    <location>
        <begin position="814"/>
        <end position="828"/>
    </location>
</feature>